<name>A0A6J1BZ65_MOMCH</name>
<evidence type="ECO:0000256" key="1">
    <source>
        <dbReference type="ARBA" id="ARBA00008304"/>
    </source>
</evidence>
<comment type="similarity">
    <text evidence="1">Belongs to the HEATR5 family.</text>
</comment>
<evidence type="ECO:0000313" key="4">
    <source>
        <dbReference type="RefSeq" id="XP_022134267.1"/>
    </source>
</evidence>
<dbReference type="Proteomes" id="UP000504603">
    <property type="component" value="Unplaced"/>
</dbReference>
<sequence length="2143" mass="236391">MVKTYVRENVPLSRFGVLVAQLESIVVSAAQQPPEPLLCFDLLSDLISAIDEEPKESILLWQRKCEEALYSLLSLGARRPVRHLASVVMARIISKGDTISVYSRVSSLQGFLSDGKRNEPHKIAGIAQCLGELYQHFGRRITSGLLETTIIAAKLIRFNEDFVRQEALRLLQNALEGSGGTAAASAYTEAFRLITRVGIGDKSFIVRIAAARCLKAFANIGGPGLGVGELDNSASYCVKAMEDPVSSVRDAFAEALGLLLALGMNPEAQVQPRGKGPFPPAKKLEGGLHRHLSLPFSKANGPRLKEIRVGLTLSWVFFLQAIRLRYLHPDTGLQDFAPQVMDILHADTSVDAHSLACVLYILRVGITDQMTEPTQRNFLVFLGKQLQSQDASPSMKIACLRTLSYTMKTLGEVPSEFKEVLDSTVVAAVSHSSQLVRIEAALSLRTLTEIDPNCVGGLFSYGVTMLTALRENVSFDKNNDLQLELDSLHGQAAVLAALVSVSPKLHLGYPSRFPRSVLEVSKKMLTDPSRNPVASTVENEAGWLLLSSLLACLPKEELEDQVFDILSLWAAFFTGNMENEIKQTTDLTSRICVLNLCSVWSTAIDALTAFIRCFISPDVTSTGVFLQPVILYLSRALSYISLLAAKDLASLRPALNILIIRTLIAYQSLPDPMLYKNDHSQIIQLCTTPFRDAYGCEESSCLRLLLDRRDAWLGPWIPGRDSFEDELRAFQGGKDGLIPTIWEDEISNFPQPETINKKLVNELLLCFGVIFACQDSGGMLSLLGVMEQCLKAGKKQPWHSASVTNICVGLLAGFKALLSLRVQPVSLEVLSSAQGILQSILAAGDICASQRRASAEGLGLLARLGNDIFTARMIRSLLGDLTGMTDSTYAGSIALALGCIHRSAGGMALSTLVTATVNSISMLARSSITSLQTWSLHGLLLTIEAAGLSYVSQVQATLGLALDILLSEENGLVDLQQGVGRLINAIVAVLGPELAPGSIFFSRCKSVVAEISSWQEASIMLESVGFTQQLVLFAPQAVSVRSHLLVLLPTLSSKQPTLRHLAVSTLRHLIEKDPVPIIDEQIEESLFHMLDEETDSDIANMVRTTIMRLLYASCPSCPSHWITICRNLVLATSTRRNIEYNTNSEKDPSNAPDGDQKLSTGEDDDNMVSSHKRVTIPGHALEPSNIITQRDKHLRYRTRVFAAECLSRLPGVVGKNAAHFDLHLARDQLANGHGSGDWLVLHVQELISLAYQISTIQFESMKPIGVGLLSLIIDKFERVADPELPDHLLLEQYQAQLVSAVRSALDTSSGPVLLEAGLLLATKILTSGIIDRDQVAVKRIFSLISRLLGDFKELYYPSFAEWVSCKIKVRLLAAHASLKCYTYALLRRHQSEVPREYLALLPWFSKNSTILGKHWIGVLMDYSHTCLFLHPKKNWNPFLDGIQSPLVVSKLQPSLEESWPVILQAIALDAIPVKLDGITNLSRNNASEDNFLSGYSMVELDSNEYRFLWSFALFASFHGRHPLGDQRIPPPSATESGVEDSPKETTDPTELKLYEIVLPVFQSLSTEKFCSAGFITVDICIELLQVFSYYTFLDISWNSLAVSVLSQIVQNCPESFLQTEGFAYLALELCLAFLFRMYQSMSSRQLDHPNWEDLISSLFITLKVLMERSEFKKQIVSLLLAFFSIGHKCFREASTEFCLSKVNDFIRSFGHILEKLIRDSTKLGEDGRQSKILLGTCMNLVVDLCRNCVEGIHLVKNKSSNLQRLLQVKLAFSLEQIISLGKLVYLAGCLEAHKEIESVCFTVFKYGTECIRNVLHDSNSQVQAIGLQVLKSMTQKYKNKEEKAFLLFFVGELIGDVLMIIHNMLKKPITKESTVIAIECLRFLVLVQTSPNVGECQKIFMNLLLEAVVMIFAESSGSNPKELDELRNTAIKLVSHLAQIPSSAVIFKDVILSMPVMHRQQLQGVIRASVMQDQHSTQKNLPTPLLEIKPPAIEVNREKIPPGVVEASTENNSVIDGEGDEDEDEEDWDTFQSFPASTREAITDNVAESCESEGSEVFESSSPSVSMEDSPPLPTDALKVENMEHGETSEEVTMSISPTDQRSSDGDATSDRSEMHGVSDHKSENVDIVPNQEQDTENEAMPG</sequence>
<accession>A0A6J1BZ65</accession>
<dbReference type="OrthoDB" id="192608at2759"/>
<feature type="region of interest" description="Disordered" evidence="2">
    <location>
        <begin position="1525"/>
        <end position="1547"/>
    </location>
</feature>
<dbReference type="Pfam" id="PF20210">
    <property type="entry name" value="Laa1_Sip1_HTR5"/>
    <property type="match status" value="1"/>
</dbReference>
<feature type="compositionally biased region" description="Acidic residues" evidence="2">
    <location>
        <begin position="2134"/>
        <end position="2143"/>
    </location>
</feature>
<organism evidence="3 4">
    <name type="scientific">Momordica charantia</name>
    <name type="common">Bitter gourd</name>
    <name type="synonym">Balsam pear</name>
    <dbReference type="NCBI Taxonomy" id="3673"/>
    <lineage>
        <taxon>Eukaryota</taxon>
        <taxon>Viridiplantae</taxon>
        <taxon>Streptophyta</taxon>
        <taxon>Embryophyta</taxon>
        <taxon>Tracheophyta</taxon>
        <taxon>Spermatophyta</taxon>
        <taxon>Magnoliopsida</taxon>
        <taxon>eudicotyledons</taxon>
        <taxon>Gunneridae</taxon>
        <taxon>Pentapetalae</taxon>
        <taxon>rosids</taxon>
        <taxon>fabids</taxon>
        <taxon>Cucurbitales</taxon>
        <taxon>Cucurbitaceae</taxon>
        <taxon>Momordiceae</taxon>
        <taxon>Momordica</taxon>
    </lineage>
</organism>
<feature type="compositionally biased region" description="Low complexity" evidence="2">
    <location>
        <begin position="2057"/>
        <end position="2070"/>
    </location>
</feature>
<dbReference type="InterPro" id="IPR044218">
    <property type="entry name" value="SWEETIE"/>
</dbReference>
<feature type="region of interest" description="Disordered" evidence="2">
    <location>
        <begin position="2008"/>
        <end position="2028"/>
    </location>
</feature>
<gene>
    <name evidence="4" type="primary">LOC111006570</name>
</gene>
<feature type="region of interest" description="Disordered" evidence="2">
    <location>
        <begin position="1140"/>
        <end position="1169"/>
    </location>
</feature>
<dbReference type="PANTHER" id="PTHR46975">
    <property type="entry name" value="PROTEIN SWEETIE"/>
    <property type="match status" value="1"/>
</dbReference>
<dbReference type="InterPro" id="IPR011989">
    <property type="entry name" value="ARM-like"/>
</dbReference>
<dbReference type="PANTHER" id="PTHR46975:SF2">
    <property type="entry name" value="PROTEIN SWEETIE"/>
    <property type="match status" value="1"/>
</dbReference>
<feature type="compositionally biased region" description="Polar residues" evidence="2">
    <location>
        <begin position="2091"/>
        <end position="2101"/>
    </location>
</feature>
<dbReference type="InterPro" id="IPR016024">
    <property type="entry name" value="ARM-type_fold"/>
</dbReference>
<dbReference type="GeneID" id="111006570"/>
<dbReference type="RefSeq" id="XP_022134267.1">
    <property type="nucleotide sequence ID" value="XM_022278575.1"/>
</dbReference>
<dbReference type="KEGG" id="mcha:111006570"/>
<protein>
    <submittedName>
        <fullName evidence="4">Protein SWEETIE</fullName>
    </submittedName>
</protein>
<dbReference type="Gene3D" id="1.25.10.10">
    <property type="entry name" value="Leucine-rich Repeat Variant"/>
    <property type="match status" value="1"/>
</dbReference>
<feature type="compositionally biased region" description="Basic and acidic residues" evidence="2">
    <location>
        <begin position="2078"/>
        <end position="2088"/>
    </location>
</feature>
<feature type="compositionally biased region" description="Acidic residues" evidence="2">
    <location>
        <begin position="2017"/>
        <end position="2028"/>
    </location>
</feature>
<evidence type="ECO:0000313" key="3">
    <source>
        <dbReference type="Proteomes" id="UP000504603"/>
    </source>
</evidence>
<evidence type="ECO:0000256" key="2">
    <source>
        <dbReference type="SAM" id="MobiDB-lite"/>
    </source>
</evidence>
<feature type="region of interest" description="Disordered" evidence="2">
    <location>
        <begin position="2047"/>
        <end position="2143"/>
    </location>
</feature>
<reference evidence="4" key="1">
    <citation type="submission" date="2025-08" db="UniProtKB">
        <authorList>
            <consortium name="RefSeq"/>
        </authorList>
    </citation>
    <scope>IDENTIFICATION</scope>
    <source>
        <strain evidence="4">OHB3-1</strain>
    </source>
</reference>
<dbReference type="GO" id="GO:0005975">
    <property type="term" value="P:carbohydrate metabolic process"/>
    <property type="evidence" value="ECO:0007669"/>
    <property type="project" value="InterPro"/>
</dbReference>
<proteinExistence type="inferred from homology"/>
<keyword evidence="3" id="KW-1185">Reference proteome</keyword>
<dbReference type="InterPro" id="IPR046837">
    <property type="entry name" value="Laa1/Sip1/HEATR5-like_HEAT"/>
</dbReference>
<feature type="compositionally biased region" description="Basic and acidic residues" evidence="2">
    <location>
        <begin position="2102"/>
        <end position="2125"/>
    </location>
</feature>
<dbReference type="SUPFAM" id="SSF48371">
    <property type="entry name" value="ARM repeat"/>
    <property type="match status" value="4"/>
</dbReference>